<evidence type="ECO:0008006" key="2">
    <source>
        <dbReference type="Google" id="ProtNLM"/>
    </source>
</evidence>
<dbReference type="CDD" id="cd02440">
    <property type="entry name" value="AdoMet_MTases"/>
    <property type="match status" value="1"/>
</dbReference>
<name>A0A381P9X9_9ZZZZ</name>
<dbReference type="InterPro" id="IPR029063">
    <property type="entry name" value="SAM-dependent_MTases_sf"/>
</dbReference>
<evidence type="ECO:0000313" key="1">
    <source>
        <dbReference type="EMBL" id="SUZ63786.1"/>
    </source>
</evidence>
<dbReference type="Pfam" id="PF13489">
    <property type="entry name" value="Methyltransf_23"/>
    <property type="match status" value="1"/>
</dbReference>
<dbReference type="SUPFAM" id="SSF53335">
    <property type="entry name" value="S-adenosyl-L-methionine-dependent methyltransferases"/>
    <property type="match status" value="1"/>
</dbReference>
<gene>
    <name evidence="1" type="ORF">METZ01_LOCUS16640</name>
</gene>
<reference evidence="1" key="1">
    <citation type="submission" date="2018-05" db="EMBL/GenBank/DDBJ databases">
        <authorList>
            <person name="Lanie J.A."/>
            <person name="Ng W.-L."/>
            <person name="Kazmierczak K.M."/>
            <person name="Andrzejewski T.M."/>
            <person name="Davidsen T.M."/>
            <person name="Wayne K.J."/>
            <person name="Tettelin H."/>
            <person name="Glass J.I."/>
            <person name="Rusch D."/>
            <person name="Podicherti R."/>
            <person name="Tsui H.-C.T."/>
            <person name="Winkler M.E."/>
        </authorList>
    </citation>
    <scope>NUCLEOTIDE SEQUENCE</scope>
</reference>
<dbReference type="Gene3D" id="3.40.50.150">
    <property type="entry name" value="Vaccinia Virus protein VP39"/>
    <property type="match status" value="1"/>
</dbReference>
<protein>
    <recommendedName>
        <fullName evidence="2">Methyltransferase domain-containing protein</fullName>
    </recommendedName>
</protein>
<sequence length="277" mass="32159">MHKVELKEVGLDIGLAFSKHFYKTDYLHYGYWPDGLTVEPANVFEAQVNYANYLLKNIPEGVSSILDVGCGSGKFAEIMLDAGYSVDCVSPSPNLTKHVRNRLGDRAEIFETRYEDVRTEKRYDMILCSESFQYLLVEEAIEQTKKFLNKQGYLLICDFFKRDVPGKSPISGGHRIERFLEYMDEQPFTKLTDLDITKEAAPSLDIMRDLIQEVIAPTWNIVAYYMRSNYPRFTRMFSFAFRKKIAQAHRKYLSGSTSGEQFAHFKTYRLFLYQQKG</sequence>
<accession>A0A381P9X9</accession>
<dbReference type="AlphaFoldDB" id="A0A381P9X9"/>
<organism evidence="1">
    <name type="scientific">marine metagenome</name>
    <dbReference type="NCBI Taxonomy" id="408172"/>
    <lineage>
        <taxon>unclassified sequences</taxon>
        <taxon>metagenomes</taxon>
        <taxon>ecological metagenomes</taxon>
    </lineage>
</organism>
<proteinExistence type="predicted"/>
<dbReference type="EMBL" id="UINC01000925">
    <property type="protein sequence ID" value="SUZ63786.1"/>
    <property type="molecule type" value="Genomic_DNA"/>
</dbReference>